<name>A0ABY7PW44_9ACTN</name>
<gene>
    <name evidence="1" type="ORF">O1G21_01150</name>
</gene>
<evidence type="ECO:0000313" key="2">
    <source>
        <dbReference type="Proteomes" id="UP001212821"/>
    </source>
</evidence>
<proteinExistence type="predicted"/>
<keyword evidence="2" id="KW-1185">Reference proteome</keyword>
<sequence length="137" mass="15315">MFDHLEIVVLPPGPRFAAQVRFRVNGEDVLAEAVREGGRGPYAADVLPAGRPSPLRATDEARRLELGEPECTGGCCGFLTVVVQRFGEIVQWSDWEMPRESPLDPDPYPLPELHFDASRYDAELARAEADRSWQVRP</sequence>
<reference evidence="2" key="1">
    <citation type="submission" date="2022-12" db="EMBL/GenBank/DDBJ databases">
        <authorList>
            <person name="Mo P."/>
        </authorList>
    </citation>
    <scope>NUCLEOTIDE SEQUENCE [LARGE SCALE GENOMIC DNA]</scope>
    <source>
        <strain evidence="2">HUAS 3-15</strain>
    </source>
</reference>
<dbReference type="EMBL" id="CP115450">
    <property type="protein sequence ID" value="WBP84596.1"/>
    <property type="molecule type" value="Genomic_DNA"/>
</dbReference>
<organism evidence="1 2">
    <name type="scientific">Kitasatospora cathayae</name>
    <dbReference type="NCBI Taxonomy" id="3004092"/>
    <lineage>
        <taxon>Bacteria</taxon>
        <taxon>Bacillati</taxon>
        <taxon>Actinomycetota</taxon>
        <taxon>Actinomycetes</taxon>
        <taxon>Kitasatosporales</taxon>
        <taxon>Streptomycetaceae</taxon>
        <taxon>Kitasatospora</taxon>
    </lineage>
</organism>
<dbReference type="Proteomes" id="UP001212821">
    <property type="component" value="Chromosome"/>
</dbReference>
<accession>A0ABY7PW44</accession>
<evidence type="ECO:0000313" key="1">
    <source>
        <dbReference type="EMBL" id="WBP84596.1"/>
    </source>
</evidence>
<protein>
    <submittedName>
        <fullName evidence="1">Uncharacterized protein</fullName>
    </submittedName>
</protein>
<dbReference type="RefSeq" id="WP_270139932.1">
    <property type="nucleotide sequence ID" value="NZ_CP115450.1"/>
</dbReference>